<sequence length="234" mass="25768">MFEAYATAFEFQLSILMPRAKLTVSLPESIWIHEISTAHPGATFRVSSVLPGTDAAIGVIELASSNPVPILAEIDDRSDVRNLELLWKHDETALLQVETSNPSVLAPMQRAGVPMETPFEVEDGVVTWELTTSADRLSTLGNAFDERGIDYRLEYVRAADASRTADLLTDRQREVFLTALESGYYEVPREATLTDVASALGVTKSTCSDVLHRAEAKIARWFAEERISSGSHGR</sequence>
<dbReference type="PANTHER" id="PTHR34236">
    <property type="entry name" value="DIMETHYL SULFOXIDE REDUCTASE TRANSCRIPTIONAL ACTIVATOR"/>
    <property type="match status" value="1"/>
</dbReference>
<keyword evidence="1" id="KW-0805">Transcription regulation</keyword>
<dbReference type="InterPro" id="IPR013324">
    <property type="entry name" value="RNA_pol_sigma_r3/r4-like"/>
</dbReference>
<comment type="caution">
    <text evidence="4">The sequence shown here is derived from an EMBL/GenBank/DDBJ whole genome shotgun (WGS) entry which is preliminary data.</text>
</comment>
<dbReference type="Pfam" id="PF04967">
    <property type="entry name" value="HTH_10"/>
    <property type="match status" value="1"/>
</dbReference>
<dbReference type="PANTHER" id="PTHR34236:SF1">
    <property type="entry name" value="DIMETHYL SULFOXIDE REDUCTASE TRANSCRIPTIONAL ACTIVATOR"/>
    <property type="match status" value="1"/>
</dbReference>
<evidence type="ECO:0000256" key="2">
    <source>
        <dbReference type="ARBA" id="ARBA00023163"/>
    </source>
</evidence>
<dbReference type="SUPFAM" id="SSF88659">
    <property type="entry name" value="Sigma3 and sigma4 domains of RNA polymerase sigma factors"/>
    <property type="match status" value="1"/>
</dbReference>
<dbReference type="InterPro" id="IPR007050">
    <property type="entry name" value="HTH_bacterioopsin"/>
</dbReference>
<dbReference type="AlphaFoldDB" id="A0A419W0T3"/>
<proteinExistence type="predicted"/>
<accession>A0A419W0T3</accession>
<keyword evidence="5" id="KW-1185">Reference proteome</keyword>
<protein>
    <recommendedName>
        <fullName evidence="3">HTH bat-type domain-containing protein</fullName>
    </recommendedName>
</protein>
<evidence type="ECO:0000259" key="3">
    <source>
        <dbReference type="Pfam" id="PF04967"/>
    </source>
</evidence>
<name>A0A419W0T3_9EURY</name>
<reference evidence="4 5" key="1">
    <citation type="submission" date="2018-09" db="EMBL/GenBank/DDBJ databases">
        <title>Genomic Encyclopedia of Archaeal and Bacterial Type Strains, Phase II (KMG-II): from individual species to whole genera.</title>
        <authorList>
            <person name="Goeker M."/>
        </authorList>
    </citation>
    <scope>NUCLEOTIDE SEQUENCE [LARGE SCALE GENOMIC DNA]</scope>
    <source>
        <strain evidence="4 5">DSM 13151</strain>
    </source>
</reference>
<gene>
    <name evidence="4" type="ORF">ATJ93_3846</name>
</gene>
<organism evidence="4 5">
    <name type="scientific">Halopiger aswanensis</name>
    <dbReference type="NCBI Taxonomy" id="148449"/>
    <lineage>
        <taxon>Archaea</taxon>
        <taxon>Methanobacteriati</taxon>
        <taxon>Methanobacteriota</taxon>
        <taxon>Stenosarchaea group</taxon>
        <taxon>Halobacteria</taxon>
        <taxon>Halobacteriales</taxon>
        <taxon>Natrialbaceae</taxon>
        <taxon>Halopiger</taxon>
    </lineage>
</organism>
<feature type="domain" description="HTH bat-type" evidence="3">
    <location>
        <begin position="168"/>
        <end position="219"/>
    </location>
</feature>
<evidence type="ECO:0000256" key="1">
    <source>
        <dbReference type="ARBA" id="ARBA00023015"/>
    </source>
</evidence>
<dbReference type="Proteomes" id="UP000283805">
    <property type="component" value="Unassembled WGS sequence"/>
</dbReference>
<evidence type="ECO:0000313" key="5">
    <source>
        <dbReference type="Proteomes" id="UP000283805"/>
    </source>
</evidence>
<evidence type="ECO:0000313" key="4">
    <source>
        <dbReference type="EMBL" id="RKD89024.1"/>
    </source>
</evidence>
<dbReference type="EMBL" id="RAPO01000004">
    <property type="protein sequence ID" value="RKD89024.1"/>
    <property type="molecule type" value="Genomic_DNA"/>
</dbReference>
<keyword evidence="2" id="KW-0804">Transcription</keyword>